<name>A0ABY9MPN1_9GAMM</name>
<sequence>MNNSSNNRHFISFGLALLTALTLLLASESVMAGVLKWEALSSTEQSVLKAFQGEWESLPEKTQGSLRRWAAKPAAERVRIKQRFNDWSKLSEPQQKNLTKQLKRYRAMSVEQKVRIKQWHGWVKKLPETERKKLREEWKNMSDVERKAYMKVLQEKYGGR</sequence>
<dbReference type="Pfam" id="PF11304">
    <property type="entry name" value="DUF3106"/>
    <property type="match status" value="1"/>
</dbReference>
<keyword evidence="2" id="KW-1185">Reference proteome</keyword>
<protein>
    <submittedName>
        <fullName evidence="1">DUF3106 domain-containing protein</fullName>
    </submittedName>
</protein>
<proteinExistence type="predicted"/>
<evidence type="ECO:0000313" key="2">
    <source>
        <dbReference type="Proteomes" id="UP001236657"/>
    </source>
</evidence>
<dbReference type="EMBL" id="CP133218">
    <property type="protein sequence ID" value="WML90527.1"/>
    <property type="molecule type" value="Genomic_DNA"/>
</dbReference>
<dbReference type="Proteomes" id="UP001236657">
    <property type="component" value="Chromosome"/>
</dbReference>
<evidence type="ECO:0000313" key="1">
    <source>
        <dbReference type="EMBL" id="WML90527.1"/>
    </source>
</evidence>
<gene>
    <name evidence="1" type="ORF">RCF98_16350</name>
</gene>
<dbReference type="InterPro" id="IPR021455">
    <property type="entry name" value="DUF3106"/>
</dbReference>
<dbReference type="RefSeq" id="WP_308895008.1">
    <property type="nucleotide sequence ID" value="NZ_CP133218.1"/>
</dbReference>
<accession>A0ABY9MPN1</accession>
<reference evidence="1 2" key="1">
    <citation type="submission" date="2023-08" db="EMBL/GenBank/DDBJ databases">
        <title>New molecular markers tilS and rpoB for phylogenetic and monitoring studies of the genus Thiothrix biodiversity.</title>
        <authorList>
            <person name="Ravin N.V."/>
            <person name="Smolyakov D."/>
            <person name="Markov N.D."/>
            <person name="Beletsky A.V."/>
            <person name="Mardanov A.V."/>
            <person name="Rudenko T.S."/>
            <person name="Grabovich M.Y."/>
        </authorList>
    </citation>
    <scope>NUCLEOTIDE SEQUENCE [LARGE SCALE GENOMIC DNA]</scope>
    <source>
        <strain evidence="1 2">MK1</strain>
    </source>
</reference>
<organism evidence="1 2">
    <name type="scientific">Thiothrix lacustris</name>
    <dbReference type="NCBI Taxonomy" id="525917"/>
    <lineage>
        <taxon>Bacteria</taxon>
        <taxon>Pseudomonadati</taxon>
        <taxon>Pseudomonadota</taxon>
        <taxon>Gammaproteobacteria</taxon>
        <taxon>Thiotrichales</taxon>
        <taxon>Thiotrichaceae</taxon>
        <taxon>Thiothrix</taxon>
    </lineage>
</organism>